<comment type="caution">
    <text evidence="1">The sequence shown here is derived from an EMBL/GenBank/DDBJ whole genome shotgun (WGS) entry which is preliminary data.</text>
</comment>
<keyword evidence="2" id="KW-1185">Reference proteome</keyword>
<organism evidence="1 2">
    <name type="scientific">Floridaenema aerugineum BLCC-F46</name>
    <dbReference type="NCBI Taxonomy" id="3153654"/>
    <lineage>
        <taxon>Bacteria</taxon>
        <taxon>Bacillati</taxon>
        <taxon>Cyanobacteriota</taxon>
        <taxon>Cyanophyceae</taxon>
        <taxon>Oscillatoriophycideae</taxon>
        <taxon>Aerosakkonematales</taxon>
        <taxon>Aerosakkonemataceae</taxon>
        <taxon>Floridanema</taxon>
        <taxon>Floridanema aerugineum</taxon>
    </lineage>
</organism>
<evidence type="ECO:0000313" key="2">
    <source>
        <dbReference type="Proteomes" id="UP001576774"/>
    </source>
</evidence>
<dbReference type="EMBL" id="JBHFNQ010000235">
    <property type="protein sequence ID" value="MFB2881671.1"/>
    <property type="molecule type" value="Genomic_DNA"/>
</dbReference>
<sequence>MNLPTLLFQVVHIHRVGAKHSGKYLWVQPTNYYRNASPYLPVRSIHYPILNHCLLMISAVLRKFAPVSGKVTNNFDYSVIIYLR</sequence>
<reference evidence="1 2" key="1">
    <citation type="submission" date="2024-09" db="EMBL/GenBank/DDBJ databases">
        <title>Floridaenema gen nov. (Aerosakkonemataceae, Aerosakkonematales ord. nov., Cyanobacteria) from benthic tropical and subtropical fresh waters, with the description of four new species.</title>
        <authorList>
            <person name="Moretto J.A."/>
            <person name="Berthold D.E."/>
            <person name="Lefler F.W."/>
            <person name="Huang I.-S."/>
            <person name="Laughinghouse H. IV."/>
        </authorList>
    </citation>
    <scope>NUCLEOTIDE SEQUENCE [LARGE SCALE GENOMIC DNA]</scope>
    <source>
        <strain evidence="1 2">BLCC-F46</strain>
    </source>
</reference>
<dbReference type="RefSeq" id="WP_413274646.1">
    <property type="nucleotide sequence ID" value="NZ_JBHFNQ010000235.1"/>
</dbReference>
<gene>
    <name evidence="1" type="ORF">ACE1CC_32875</name>
</gene>
<accession>A0ABV4XFT9</accession>
<evidence type="ECO:0000313" key="1">
    <source>
        <dbReference type="EMBL" id="MFB2881671.1"/>
    </source>
</evidence>
<dbReference type="Proteomes" id="UP001576774">
    <property type="component" value="Unassembled WGS sequence"/>
</dbReference>
<name>A0ABV4XFT9_9CYAN</name>
<protein>
    <submittedName>
        <fullName evidence="1">Uncharacterized protein</fullName>
    </submittedName>
</protein>
<proteinExistence type="predicted"/>